<evidence type="ECO:0000313" key="3">
    <source>
        <dbReference type="EMBL" id="CBL16775.1"/>
    </source>
</evidence>
<dbReference type="RefSeq" id="WP_015557682.1">
    <property type="nucleotide sequence ID" value="NC_021039.1"/>
</dbReference>
<dbReference type="PATRIC" id="fig|213810.4.peg.461"/>
<evidence type="ECO:0000259" key="2">
    <source>
        <dbReference type="Pfam" id="PF12773"/>
    </source>
</evidence>
<evidence type="ECO:0000313" key="4">
    <source>
        <dbReference type="Proteomes" id="UP000007054"/>
    </source>
</evidence>
<keyword evidence="4" id="KW-1185">Reference proteome</keyword>
<proteinExistence type="predicted"/>
<dbReference type="STRING" id="213810.RUM_05550"/>
<organism evidence="3 4">
    <name type="scientific">Ruminococcus champanellensis (strain DSM 18848 / JCM 17042 / KCTC 15320 / 18P13)</name>
    <dbReference type="NCBI Taxonomy" id="213810"/>
    <lineage>
        <taxon>Bacteria</taxon>
        <taxon>Bacillati</taxon>
        <taxon>Bacillota</taxon>
        <taxon>Clostridia</taxon>
        <taxon>Eubacteriales</taxon>
        <taxon>Oscillospiraceae</taxon>
        <taxon>Ruminococcus</taxon>
    </lineage>
</organism>
<feature type="transmembrane region" description="Helical" evidence="1">
    <location>
        <begin position="106"/>
        <end position="131"/>
    </location>
</feature>
<reference evidence="3" key="2">
    <citation type="submission" date="2010-03" db="EMBL/GenBank/DDBJ databases">
        <authorList>
            <person name="Pajon A."/>
        </authorList>
    </citation>
    <scope>NUCLEOTIDE SEQUENCE</scope>
    <source>
        <strain evidence="3">Type strain: 18P13</strain>
    </source>
</reference>
<dbReference type="EMBL" id="FP929052">
    <property type="protein sequence ID" value="CBL16775.1"/>
    <property type="molecule type" value="Genomic_DNA"/>
</dbReference>
<evidence type="ECO:0000256" key="1">
    <source>
        <dbReference type="SAM" id="Phobius"/>
    </source>
</evidence>
<accession>D4LAY0</accession>
<keyword evidence="1" id="KW-0472">Membrane</keyword>
<dbReference type="Proteomes" id="UP000007054">
    <property type="component" value="Chromosome"/>
</dbReference>
<dbReference type="HOGENOM" id="CLU_1538942_0_0_9"/>
<dbReference type="KEGG" id="rch:RUM_05550"/>
<dbReference type="OrthoDB" id="9816361at2"/>
<sequence>MLCRNCGTDNEPGAAFCHGCGAPMQQMPPMQHCPGCGQEIPSGLAFCPNCGMPQGQRMPNVNEQAPLRQPPLPPPMGQIPPMQQAPPPGMYNPWQQPILPESNGKAVAGMVLGILSLMAWILPLVGYPISITGLVLSIKGKQETRGGIAKAGFVMSIIGLSLTACSSLLGILLR</sequence>
<dbReference type="Pfam" id="PF12773">
    <property type="entry name" value="DZR"/>
    <property type="match status" value="1"/>
</dbReference>
<feature type="domain" description="DZANK-type" evidence="2">
    <location>
        <begin position="3"/>
        <end position="51"/>
    </location>
</feature>
<keyword evidence="1" id="KW-1133">Transmembrane helix</keyword>
<gene>
    <name evidence="3" type="ordered locus">RUM_05550</name>
</gene>
<dbReference type="InterPro" id="IPR025874">
    <property type="entry name" value="DZR"/>
</dbReference>
<feature type="transmembrane region" description="Helical" evidence="1">
    <location>
        <begin position="151"/>
        <end position="173"/>
    </location>
</feature>
<dbReference type="BioCyc" id="RCHA213810:RUM_RS11915-MONOMER"/>
<protein>
    <recommendedName>
        <fullName evidence="2">DZANK-type domain-containing protein</fullName>
    </recommendedName>
</protein>
<keyword evidence="1" id="KW-0812">Transmembrane</keyword>
<reference evidence="3" key="1">
    <citation type="submission" date="2010-03" db="EMBL/GenBank/DDBJ databases">
        <title>The genome sequence of Ruminococcus sp. 18P13.</title>
        <authorList>
            <consortium name="metaHIT consortium -- http://www.metahit.eu/"/>
            <person name="Pajon A."/>
            <person name="Turner K."/>
            <person name="Parkhill J."/>
            <person name="Bernalier A."/>
        </authorList>
    </citation>
    <scope>NUCLEOTIDE SEQUENCE [LARGE SCALE GENOMIC DNA]</scope>
    <source>
        <strain evidence="3">Type strain: 18P13</strain>
    </source>
</reference>
<dbReference type="GeneID" id="83157079"/>
<name>D4LAY0_RUMC1</name>
<dbReference type="AlphaFoldDB" id="D4LAY0"/>